<feature type="compositionally biased region" description="Low complexity" evidence="1">
    <location>
        <begin position="472"/>
        <end position="484"/>
    </location>
</feature>
<feature type="transmembrane region" description="Helical" evidence="2">
    <location>
        <begin position="308"/>
        <end position="326"/>
    </location>
</feature>
<evidence type="ECO:0000256" key="2">
    <source>
        <dbReference type="SAM" id="Phobius"/>
    </source>
</evidence>
<sequence length="508" mass="56421">MTSPGPTGREPPAESNYRPQNDPTQEPFLAFGERPVAPRDPSQPLPTELPSRQMTACEQKVHQWIDTKPKKKPKLLITMPKVQRQGVQIEWWTLIGTLMIPVFTITGTIILVMMSEFFVSNAWLENWAPLFAYIVMSVGIWGQFIGQVHVIAGEVVGYLNNHHAQFVNQVDECGSRILQEWENIAAPIDAMKTEQAGDLARFSTASTMRIIQAAPNDNFTLPSFTRIDKLIEAGRSMLTKRITKLRNDVDQDPGMYTPWGFSTIGMFTGYHTCFFCVWFLVVCGFIALFHQTLDWPPVEDELGPQKQVFILAGFAALQVVLIFYFSGPGLNKTLNFYIFIIERNFRDVCANELDEALDSAFIKKTKQLEDLLNEHDYNFRKAKMMMDESGRRGEVAGVVADIGGQVAGFGAQVQNFFKKVVPKTAPKKFGGEPTIHTHPDLGPGGSHPDASSMQYTQPGGMDPYSSAQAMEMGNVGSPPMNPGMGMQMGEGGVNTPPMSGQMGGGRHW</sequence>
<feature type="transmembrane region" description="Helical" evidence="2">
    <location>
        <begin position="91"/>
        <end position="115"/>
    </location>
</feature>
<feature type="transmembrane region" description="Helical" evidence="2">
    <location>
        <begin position="127"/>
        <end position="145"/>
    </location>
</feature>
<feature type="region of interest" description="Disordered" evidence="1">
    <location>
        <begin position="1"/>
        <end position="50"/>
    </location>
</feature>
<dbReference type="EMBL" id="CDMZ01001203">
    <property type="protein sequence ID" value="CEM28908.1"/>
    <property type="molecule type" value="Genomic_DNA"/>
</dbReference>
<proteinExistence type="predicted"/>
<feature type="transmembrane region" description="Helical" evidence="2">
    <location>
        <begin position="264"/>
        <end position="288"/>
    </location>
</feature>
<gene>
    <name evidence="3" type="ORF">Cvel_4690</name>
</gene>
<evidence type="ECO:0000313" key="3">
    <source>
        <dbReference type="EMBL" id="CEM28908.1"/>
    </source>
</evidence>
<feature type="region of interest" description="Disordered" evidence="1">
    <location>
        <begin position="429"/>
        <end position="484"/>
    </location>
</feature>
<organism evidence="3">
    <name type="scientific">Chromera velia CCMP2878</name>
    <dbReference type="NCBI Taxonomy" id="1169474"/>
    <lineage>
        <taxon>Eukaryota</taxon>
        <taxon>Sar</taxon>
        <taxon>Alveolata</taxon>
        <taxon>Colpodellida</taxon>
        <taxon>Chromeraceae</taxon>
        <taxon>Chromera</taxon>
    </lineage>
</organism>
<accession>A0A0G4GH12</accession>
<keyword evidence="2" id="KW-0812">Transmembrane</keyword>
<dbReference type="AlphaFoldDB" id="A0A0G4GH12"/>
<dbReference type="VEuPathDB" id="CryptoDB:Cvel_4690"/>
<protein>
    <submittedName>
        <fullName evidence="3">Uncharacterized protein</fullName>
    </submittedName>
</protein>
<name>A0A0G4GH12_9ALVE</name>
<reference evidence="3" key="1">
    <citation type="submission" date="2014-11" db="EMBL/GenBank/DDBJ databases">
        <authorList>
            <person name="Otto D Thomas"/>
            <person name="Naeem Raeece"/>
        </authorList>
    </citation>
    <scope>NUCLEOTIDE SEQUENCE</scope>
</reference>
<keyword evidence="2" id="KW-1133">Transmembrane helix</keyword>
<evidence type="ECO:0000256" key="1">
    <source>
        <dbReference type="SAM" id="MobiDB-lite"/>
    </source>
</evidence>
<keyword evidence="2" id="KW-0472">Membrane</keyword>